<dbReference type="EMBL" id="CP050692">
    <property type="protein sequence ID" value="QIT45772.1"/>
    <property type="molecule type" value="Genomic_DNA"/>
</dbReference>
<dbReference type="PROSITE" id="PS50835">
    <property type="entry name" value="IG_LIKE"/>
    <property type="match status" value="1"/>
</dbReference>
<dbReference type="InterPro" id="IPR007110">
    <property type="entry name" value="Ig-like_dom"/>
</dbReference>
<feature type="signal peptide" evidence="1">
    <location>
        <begin position="1"/>
        <end position="29"/>
    </location>
</feature>
<protein>
    <recommendedName>
        <fullName evidence="2">Ig-like domain-containing protein</fullName>
    </recommendedName>
</protein>
<dbReference type="AlphaFoldDB" id="A0AAE7CLT4"/>
<evidence type="ECO:0000256" key="1">
    <source>
        <dbReference type="SAM" id="SignalP"/>
    </source>
</evidence>
<accession>A0AAE7CLT4</accession>
<reference evidence="3 4" key="1">
    <citation type="submission" date="2020-03" db="EMBL/GenBank/DDBJ databases">
        <title>Is there a link between lipid content and antibiotic production in Streptomyces?</title>
        <authorList>
            <person name="David M."/>
            <person name="Lejeune C."/>
            <person name="Abreu S."/>
            <person name="Thibessard A."/>
            <person name="Leblond P."/>
            <person name="Chaminade P."/>
            <person name="Virolle M.-J."/>
        </authorList>
    </citation>
    <scope>NUCLEOTIDE SEQUENCE [LARGE SCALE GENOMIC DNA]</scope>
    <source>
        <strain evidence="3 4">DSM 41481</strain>
    </source>
</reference>
<feature type="domain" description="Ig-like" evidence="2">
    <location>
        <begin position="479"/>
        <end position="561"/>
    </location>
</feature>
<feature type="chain" id="PRO_5042124330" description="Ig-like domain-containing protein" evidence="1">
    <location>
        <begin position="30"/>
        <end position="654"/>
    </location>
</feature>
<evidence type="ECO:0000313" key="4">
    <source>
        <dbReference type="Proteomes" id="UP000502504"/>
    </source>
</evidence>
<keyword evidence="1" id="KW-0732">Signal</keyword>
<organism evidence="3 4">
    <name type="scientific">Streptomyces antibioticus</name>
    <dbReference type="NCBI Taxonomy" id="1890"/>
    <lineage>
        <taxon>Bacteria</taxon>
        <taxon>Bacillati</taxon>
        <taxon>Actinomycetota</taxon>
        <taxon>Actinomycetes</taxon>
        <taxon>Kitasatosporales</taxon>
        <taxon>Streptomycetaceae</taxon>
        <taxon>Streptomyces</taxon>
    </lineage>
</organism>
<proteinExistence type="predicted"/>
<gene>
    <name evidence="3" type="ORF">HCX60_21430</name>
</gene>
<dbReference type="RefSeq" id="WP_167797230.1">
    <property type="nucleotide sequence ID" value="NZ_CM007717.1"/>
</dbReference>
<dbReference type="Proteomes" id="UP000502504">
    <property type="component" value="Chromosome"/>
</dbReference>
<dbReference type="Gene3D" id="2.60.40.2700">
    <property type="match status" value="2"/>
</dbReference>
<evidence type="ECO:0000259" key="2">
    <source>
        <dbReference type="PROSITE" id="PS50835"/>
    </source>
</evidence>
<sequence>MTLNARGRRATAVAVTAAVTALTLLPATAAGYPASAGPWTTATALTDDQGQQGLIDVRTAPDGTAFALWRDKAAGASTWEIRAAVKAAGGDVWSAPHTLLTGVGASAEARLAVAPDGRAVVTWVAGSGTDGSLTALAVTWDPKARAWSAPAGLTAYDGLNLSTPQIAAAADGTLTAVWTQGEGALRFDVATATLAPGAADWSKPKTLGGVTTGSVDDLALAVAPDGAATVVWDAYDFFTGAHAVTTATRTAAGVWSGAAALPGADASVGDVRVTMDARDTTTVLWLDVTDPNTGTGDLKSVTRKTPSAAWGTAQTAAAAVRPSDDSGPLTAPDGDVTYVWTGWSAAAGTPVVQTVTRAAATGTWSQPKTLSTGYVKWQVSAAIGGDGTVQVVWPQTPSIDNGNDNSLQWAVRSNGAWSAATAVNGAPVPAVPTTDALTGEVAAGPDGRATVVWREAAYAGGGAYTSRLWGRSQTLLAKPVVTQKATLSGTARTGSTLTCSATATGLRVTTAWSWLRDGKAIAGATAKTRKLTADDHAHKVSCRATAANPAGSVVSTSAAVTVAAGPALKPTKAPSVSGTAKVGRKLTANHGTWTPSATSYTYRWLRNGKAITGATRSTYVLAKADKGKKITVKVTARRTAWTNGSATTAAVTVR</sequence>
<name>A0AAE7CLT4_STRAT</name>
<evidence type="ECO:0000313" key="3">
    <source>
        <dbReference type="EMBL" id="QIT45772.1"/>
    </source>
</evidence>